<feature type="transmembrane region" description="Helical" evidence="6">
    <location>
        <begin position="230"/>
        <end position="254"/>
    </location>
</feature>
<keyword evidence="5 6" id="KW-0472">Membrane</keyword>
<feature type="transmembrane region" description="Helical" evidence="6">
    <location>
        <begin position="102"/>
        <end position="125"/>
    </location>
</feature>
<sequence length="412" mass="40524">MNAEQSSPDRSDPSAAQSAASSVTSAARSRIGRAVVLAGFVLLVFCTGTAEYLVSGVLPQLAADVSVSIAAAGQIVTAYALGVAIGGPVVTALTARLPRKGLALALGAVFIAGTAITVIAPSYAWVIAGRVASACSQATLFAIGLTTATGLMGQARQGRAIAIVGSGLTIATVLGVPMGALLGGSTNWRMPFVIVAAVAALGVLLLATAMERTPAPTTGVGDEIRTLLRAPVLLAVATTTIGFAGVGLVFTYLAPLLSEVTGIAAGTIPGLLLAYGIGGFIGNLVAGRLADLSVRATLVGVLLALILTLAVFPLLAPRPAPMIGAVLILGLLSTATIAPLQSLVLHHAGAAPTLSLAVNVGAFNLANAIGAALGGLGAAAGLLRWSGFGGALLAAAGLGLAAAALRMDREAR</sequence>
<feature type="transmembrane region" description="Helical" evidence="6">
    <location>
        <begin position="160"/>
        <end position="182"/>
    </location>
</feature>
<feature type="transmembrane region" description="Helical" evidence="6">
    <location>
        <begin position="131"/>
        <end position="153"/>
    </location>
</feature>
<organism evidence="8 9">
    <name type="scientific">Actinomyces massiliensis F0489</name>
    <dbReference type="NCBI Taxonomy" id="1125718"/>
    <lineage>
        <taxon>Bacteria</taxon>
        <taxon>Bacillati</taxon>
        <taxon>Actinomycetota</taxon>
        <taxon>Actinomycetes</taxon>
        <taxon>Actinomycetales</taxon>
        <taxon>Actinomycetaceae</taxon>
        <taxon>Actinomyces</taxon>
    </lineage>
</organism>
<dbReference type="InterPro" id="IPR050189">
    <property type="entry name" value="MFS_Efflux_Transporters"/>
</dbReference>
<gene>
    <name evidence="8" type="ORF">HMPREF1318_0774</name>
</gene>
<dbReference type="InterPro" id="IPR036259">
    <property type="entry name" value="MFS_trans_sf"/>
</dbReference>
<dbReference type="Pfam" id="PF07690">
    <property type="entry name" value="MFS_1"/>
    <property type="match status" value="1"/>
</dbReference>
<dbReference type="EMBL" id="AKFT01000009">
    <property type="protein sequence ID" value="EJF47546.1"/>
    <property type="molecule type" value="Genomic_DNA"/>
</dbReference>
<evidence type="ECO:0000256" key="5">
    <source>
        <dbReference type="ARBA" id="ARBA00023136"/>
    </source>
</evidence>
<evidence type="ECO:0000256" key="3">
    <source>
        <dbReference type="ARBA" id="ARBA00022692"/>
    </source>
</evidence>
<dbReference type="RefSeq" id="WP_008729567.1">
    <property type="nucleotide sequence ID" value="NZ_AKFT01000009.1"/>
</dbReference>
<feature type="transmembrane region" description="Helical" evidence="6">
    <location>
        <begin position="322"/>
        <end position="344"/>
    </location>
</feature>
<proteinExistence type="predicted"/>
<dbReference type="Gene3D" id="1.20.1250.20">
    <property type="entry name" value="MFS general substrate transporter like domains"/>
    <property type="match status" value="2"/>
</dbReference>
<dbReference type="CDD" id="cd17324">
    <property type="entry name" value="MFS_NepI_like"/>
    <property type="match status" value="1"/>
</dbReference>
<feature type="transmembrane region" description="Helical" evidence="6">
    <location>
        <begin position="34"/>
        <end position="54"/>
    </location>
</feature>
<feature type="transmembrane region" description="Helical" evidence="6">
    <location>
        <begin position="188"/>
        <end position="209"/>
    </location>
</feature>
<feature type="transmembrane region" description="Helical" evidence="6">
    <location>
        <begin position="260"/>
        <end position="286"/>
    </location>
</feature>
<feature type="transmembrane region" description="Helical" evidence="6">
    <location>
        <begin position="66"/>
        <end position="90"/>
    </location>
</feature>
<comment type="caution">
    <text evidence="8">The sequence shown here is derived from an EMBL/GenBank/DDBJ whole genome shotgun (WGS) entry which is preliminary data.</text>
</comment>
<keyword evidence="3 6" id="KW-0812">Transmembrane</keyword>
<dbReference type="SUPFAM" id="SSF103473">
    <property type="entry name" value="MFS general substrate transporter"/>
    <property type="match status" value="1"/>
</dbReference>
<dbReference type="GO" id="GO:0022857">
    <property type="term" value="F:transmembrane transporter activity"/>
    <property type="evidence" value="ECO:0007669"/>
    <property type="project" value="InterPro"/>
</dbReference>
<evidence type="ECO:0000313" key="8">
    <source>
        <dbReference type="EMBL" id="EJF47546.1"/>
    </source>
</evidence>
<comment type="subcellular location">
    <subcellularLocation>
        <location evidence="1">Cell membrane</location>
        <topology evidence="1">Multi-pass membrane protein</topology>
    </subcellularLocation>
</comment>
<dbReference type="PANTHER" id="PTHR43124:SF3">
    <property type="entry name" value="CHLORAMPHENICOL EFFLUX PUMP RV0191"/>
    <property type="match status" value="1"/>
</dbReference>
<feature type="transmembrane region" description="Helical" evidence="6">
    <location>
        <begin position="385"/>
        <end position="405"/>
    </location>
</feature>
<dbReference type="PROSITE" id="PS50850">
    <property type="entry name" value="MFS"/>
    <property type="match status" value="1"/>
</dbReference>
<evidence type="ECO:0000256" key="6">
    <source>
        <dbReference type="SAM" id="Phobius"/>
    </source>
</evidence>
<dbReference type="AlphaFoldDB" id="J0XFQ6"/>
<feature type="domain" description="Major facilitator superfamily (MFS) profile" evidence="7">
    <location>
        <begin position="36"/>
        <end position="412"/>
    </location>
</feature>
<dbReference type="PATRIC" id="fig|1125718.3.peg.180"/>
<keyword evidence="9" id="KW-1185">Reference proteome</keyword>
<keyword evidence="4 6" id="KW-1133">Transmembrane helix</keyword>
<accession>J0XFQ6</accession>
<dbReference type="eggNOG" id="COG2814">
    <property type="taxonomic scope" value="Bacteria"/>
</dbReference>
<dbReference type="InterPro" id="IPR011701">
    <property type="entry name" value="MFS"/>
</dbReference>
<evidence type="ECO:0000259" key="7">
    <source>
        <dbReference type="PROSITE" id="PS50850"/>
    </source>
</evidence>
<reference evidence="8 9" key="1">
    <citation type="submission" date="2012-05" db="EMBL/GenBank/DDBJ databases">
        <authorList>
            <person name="Harkins D.M."/>
            <person name="Madupu R."/>
            <person name="Durkin A.S."/>
            <person name="Torralba M."/>
            <person name="Methe B."/>
            <person name="Sutton G.G."/>
            <person name="Nelson K.E."/>
        </authorList>
    </citation>
    <scope>NUCLEOTIDE SEQUENCE [LARGE SCALE GENOMIC DNA]</scope>
    <source>
        <strain evidence="8 9">F0489</strain>
    </source>
</reference>
<evidence type="ECO:0000256" key="2">
    <source>
        <dbReference type="ARBA" id="ARBA00022475"/>
    </source>
</evidence>
<evidence type="ECO:0000313" key="9">
    <source>
        <dbReference type="Proteomes" id="UP000002941"/>
    </source>
</evidence>
<dbReference type="PANTHER" id="PTHR43124">
    <property type="entry name" value="PURINE EFFLUX PUMP PBUE"/>
    <property type="match status" value="1"/>
</dbReference>
<feature type="transmembrane region" description="Helical" evidence="6">
    <location>
        <begin position="356"/>
        <end position="379"/>
    </location>
</feature>
<protein>
    <submittedName>
        <fullName evidence="8">Transporter, major facilitator family protein</fullName>
    </submittedName>
</protein>
<name>J0XFQ6_9ACTO</name>
<keyword evidence="2" id="KW-1003">Cell membrane</keyword>
<dbReference type="Proteomes" id="UP000002941">
    <property type="component" value="Unassembled WGS sequence"/>
</dbReference>
<dbReference type="InterPro" id="IPR020846">
    <property type="entry name" value="MFS_dom"/>
</dbReference>
<evidence type="ECO:0000256" key="1">
    <source>
        <dbReference type="ARBA" id="ARBA00004651"/>
    </source>
</evidence>
<evidence type="ECO:0000256" key="4">
    <source>
        <dbReference type="ARBA" id="ARBA00022989"/>
    </source>
</evidence>
<dbReference type="GO" id="GO:0005886">
    <property type="term" value="C:plasma membrane"/>
    <property type="evidence" value="ECO:0007669"/>
    <property type="project" value="UniProtKB-SubCell"/>
</dbReference>
<feature type="transmembrane region" description="Helical" evidence="6">
    <location>
        <begin position="298"/>
        <end position="316"/>
    </location>
</feature>